<dbReference type="InterPro" id="IPR004364">
    <property type="entry name" value="Aa-tRNA-synt_II"/>
</dbReference>
<evidence type="ECO:0000256" key="5">
    <source>
        <dbReference type="ARBA" id="ARBA00022840"/>
    </source>
</evidence>
<keyword evidence="7 10" id="KW-0030">Aminoacyl-tRNA synthetase</keyword>
<dbReference type="EC" id="6.1.1.22" evidence="2"/>
<dbReference type="AlphaFoldDB" id="A0A058Z8S2"/>
<dbReference type="eggNOG" id="KOG0554">
    <property type="taxonomic scope" value="Eukaryota"/>
</dbReference>
<dbReference type="GeneID" id="20527745"/>
<comment type="similarity">
    <text evidence="1">Belongs to the class-II aminoacyl-tRNA synthetase family.</text>
</comment>
<name>A0A058Z8S2_FONAL</name>
<accession>A0A058Z8S2</accession>
<proteinExistence type="inferred from homology"/>
<dbReference type="CDD" id="cd00776">
    <property type="entry name" value="AsxRS_core"/>
    <property type="match status" value="1"/>
</dbReference>
<gene>
    <name evidence="10" type="ORF">H696_03020</name>
</gene>
<dbReference type="InterPro" id="IPR004522">
    <property type="entry name" value="Asn-tRNA-ligase"/>
</dbReference>
<dbReference type="GO" id="GO:0005524">
    <property type="term" value="F:ATP binding"/>
    <property type="evidence" value="ECO:0007669"/>
    <property type="project" value="UniProtKB-KW"/>
</dbReference>
<dbReference type="SUPFAM" id="SSF50249">
    <property type="entry name" value="Nucleic acid-binding proteins"/>
    <property type="match status" value="1"/>
</dbReference>
<dbReference type="GO" id="GO:0006421">
    <property type="term" value="P:asparaginyl-tRNA aminoacylation"/>
    <property type="evidence" value="ECO:0007669"/>
    <property type="project" value="InterPro"/>
</dbReference>
<keyword evidence="3" id="KW-0436">Ligase</keyword>
<dbReference type="OMA" id="YSLFRPH"/>
<feature type="domain" description="Aminoacyl-transfer RNA synthetases class-II family profile" evidence="9">
    <location>
        <begin position="228"/>
        <end position="572"/>
    </location>
</feature>
<dbReference type="Pfam" id="PF00152">
    <property type="entry name" value="tRNA-synt_2"/>
    <property type="match status" value="1"/>
</dbReference>
<dbReference type="InterPro" id="IPR002312">
    <property type="entry name" value="Asp/Asn-tRNA-synth_IIb"/>
</dbReference>
<dbReference type="PANTHER" id="PTHR22594">
    <property type="entry name" value="ASPARTYL/LYSYL-TRNA SYNTHETASE"/>
    <property type="match status" value="1"/>
</dbReference>
<evidence type="ECO:0000256" key="7">
    <source>
        <dbReference type="ARBA" id="ARBA00023146"/>
    </source>
</evidence>
<dbReference type="Gene3D" id="3.30.930.10">
    <property type="entry name" value="Bira Bifunctional Protein, Domain 2"/>
    <property type="match status" value="1"/>
</dbReference>
<dbReference type="Gene3D" id="2.40.50.140">
    <property type="entry name" value="Nucleic acid-binding proteins"/>
    <property type="match status" value="1"/>
</dbReference>
<keyword evidence="11" id="KW-1185">Reference proteome</keyword>
<evidence type="ECO:0000256" key="2">
    <source>
        <dbReference type="ARBA" id="ARBA00012816"/>
    </source>
</evidence>
<dbReference type="FunFam" id="3.30.930.10:FF:000016">
    <property type="entry name" value="Asparagine--tRNA ligase"/>
    <property type="match status" value="1"/>
</dbReference>
<dbReference type="HAMAP" id="MF_00534">
    <property type="entry name" value="Asn_tRNA_synth"/>
    <property type="match status" value="1"/>
</dbReference>
<dbReference type="PROSITE" id="PS50862">
    <property type="entry name" value="AA_TRNA_LIGASE_II"/>
    <property type="match status" value="1"/>
</dbReference>
<dbReference type="InterPro" id="IPR006195">
    <property type="entry name" value="aa-tRNA-synth_II"/>
</dbReference>
<dbReference type="Proteomes" id="UP000030693">
    <property type="component" value="Unassembled WGS sequence"/>
</dbReference>
<dbReference type="InterPro" id="IPR045864">
    <property type="entry name" value="aa-tRNA-synth_II/BPL/LPL"/>
</dbReference>
<dbReference type="RefSeq" id="XP_009495181.1">
    <property type="nucleotide sequence ID" value="XM_009496906.1"/>
</dbReference>
<dbReference type="SUPFAM" id="SSF55681">
    <property type="entry name" value="Class II aaRS and biotin synthetases"/>
    <property type="match status" value="1"/>
</dbReference>
<organism evidence="10">
    <name type="scientific">Fonticula alba</name>
    <name type="common">Slime mold</name>
    <dbReference type="NCBI Taxonomy" id="691883"/>
    <lineage>
        <taxon>Eukaryota</taxon>
        <taxon>Rotosphaerida</taxon>
        <taxon>Fonticulaceae</taxon>
        <taxon>Fonticula</taxon>
    </lineage>
</organism>
<keyword evidence="5" id="KW-0067">ATP-binding</keyword>
<dbReference type="InterPro" id="IPR012340">
    <property type="entry name" value="NA-bd_OB-fold"/>
</dbReference>
<dbReference type="NCBIfam" id="TIGR00457">
    <property type="entry name" value="asnS"/>
    <property type="match status" value="1"/>
</dbReference>
<reference evidence="10" key="1">
    <citation type="submission" date="2013-04" db="EMBL/GenBank/DDBJ databases">
        <title>The Genome Sequence of Fonticula alba ATCC 38817.</title>
        <authorList>
            <consortium name="The Broad Institute Genomics Platform"/>
            <person name="Russ C."/>
            <person name="Cuomo C."/>
            <person name="Burger G."/>
            <person name="Gray M.W."/>
            <person name="Holland P.W.H."/>
            <person name="King N."/>
            <person name="Lang F.B.F."/>
            <person name="Roger A.J."/>
            <person name="Ruiz-Trillo I."/>
            <person name="Brown M."/>
            <person name="Walker B."/>
            <person name="Young S."/>
            <person name="Zeng Q."/>
            <person name="Gargeya S."/>
            <person name="Fitzgerald M."/>
            <person name="Haas B."/>
            <person name="Abouelleil A."/>
            <person name="Allen A.W."/>
            <person name="Alvarado L."/>
            <person name="Arachchi H.M."/>
            <person name="Berlin A.M."/>
            <person name="Chapman S.B."/>
            <person name="Gainer-Dewar J."/>
            <person name="Goldberg J."/>
            <person name="Griggs A."/>
            <person name="Gujja S."/>
            <person name="Hansen M."/>
            <person name="Howarth C."/>
            <person name="Imamovic A."/>
            <person name="Ireland A."/>
            <person name="Larimer J."/>
            <person name="McCowan C."/>
            <person name="Murphy C."/>
            <person name="Pearson M."/>
            <person name="Poon T.W."/>
            <person name="Priest M."/>
            <person name="Roberts A."/>
            <person name="Saif S."/>
            <person name="Shea T."/>
            <person name="Sisk P."/>
            <person name="Sykes S."/>
            <person name="Wortman J."/>
            <person name="Nusbaum C."/>
            <person name="Birren B."/>
        </authorList>
    </citation>
    <scope>NUCLEOTIDE SEQUENCE [LARGE SCALE GENOMIC DNA]</scope>
    <source>
        <strain evidence="10">ATCC 38817</strain>
    </source>
</reference>
<feature type="region of interest" description="Disordered" evidence="8">
    <location>
        <begin position="13"/>
        <end position="33"/>
    </location>
</feature>
<dbReference type="GO" id="GO:0005739">
    <property type="term" value="C:mitochondrion"/>
    <property type="evidence" value="ECO:0007669"/>
    <property type="project" value="TreeGrafter"/>
</dbReference>
<keyword evidence="6" id="KW-0648">Protein biosynthesis</keyword>
<evidence type="ECO:0000259" key="9">
    <source>
        <dbReference type="PROSITE" id="PS50862"/>
    </source>
</evidence>
<evidence type="ECO:0000256" key="8">
    <source>
        <dbReference type="SAM" id="MobiDB-lite"/>
    </source>
</evidence>
<dbReference type="STRING" id="691883.A0A058Z8S2"/>
<dbReference type="PANTHER" id="PTHR22594:SF34">
    <property type="entry name" value="ASPARAGINE--TRNA LIGASE, MITOCHONDRIAL-RELATED"/>
    <property type="match status" value="1"/>
</dbReference>
<dbReference type="PRINTS" id="PR01042">
    <property type="entry name" value="TRNASYNTHASP"/>
</dbReference>
<evidence type="ECO:0000256" key="3">
    <source>
        <dbReference type="ARBA" id="ARBA00022598"/>
    </source>
</evidence>
<evidence type="ECO:0000256" key="6">
    <source>
        <dbReference type="ARBA" id="ARBA00022917"/>
    </source>
</evidence>
<dbReference type="NCBIfam" id="NF003037">
    <property type="entry name" value="PRK03932.1"/>
    <property type="match status" value="1"/>
</dbReference>
<keyword evidence="4" id="KW-0547">Nucleotide-binding</keyword>
<protein>
    <recommendedName>
        <fullName evidence="2">asparagine--tRNA ligase</fullName>
        <ecNumber evidence="2">6.1.1.22</ecNumber>
    </recommendedName>
</protein>
<evidence type="ECO:0000256" key="1">
    <source>
        <dbReference type="ARBA" id="ARBA00008226"/>
    </source>
</evidence>
<dbReference type="GO" id="GO:0004816">
    <property type="term" value="F:asparagine-tRNA ligase activity"/>
    <property type="evidence" value="ECO:0007669"/>
    <property type="project" value="UniProtKB-EC"/>
</dbReference>
<dbReference type="EMBL" id="KB932204">
    <property type="protein sequence ID" value="KCV70665.1"/>
    <property type="molecule type" value="Genomic_DNA"/>
</dbReference>
<dbReference type="OrthoDB" id="1931232at2759"/>
<evidence type="ECO:0000313" key="11">
    <source>
        <dbReference type="Proteomes" id="UP000030693"/>
    </source>
</evidence>
<dbReference type="CDD" id="cd04318">
    <property type="entry name" value="EcAsnRS_like_N"/>
    <property type="match status" value="1"/>
</dbReference>
<sequence length="582" mass="62479">MISSRVRTLVSSLGPQALRTGTGTGTSTGTGTWRPLLARYSSAAEPAAPDAPPAVPPVLPLATIREVLAAKALAGPSPAEAPSGEQQPVHVGGWVQTVRRMKRDLFLELSDGSTAKGIQVILPRDSVAFSQLLDQAAALGVADMSDTSADGLATGVSLEVRGRLTPSPGKNQTFELLADGVNILGLARSTFPLQKKFHRPEFLRDISHLRPKTRNFGSVLRVRDASSKSMHHILDNLGFVHIHTPILTTNDCEGAGETFEVKGPIFDGDGASTTATSPDGQQHYFGSPSYLTVSGQLQLEAAACGLSRVYTFGPTFRAENSHTSRHLSEFWMLEAEVAFIRSIQDIVGLTSTLFRSNIAAILSRCPEDLEHLEKNSPGLGERLAGFVGSGPPDGPNPFPVITYTEAIDILEREARGATSFLVGHAGSDAEGATHTAPALPPLAWGDNLSSDHERFLCERVFAGQPVYVVDYPQALKPFYMRQNDHADPARPTVAAMDMLVPGVGELIGGSVREERLDRLEQAIAGAGLCPEAYAWYTDLRRYGTVPHGGFGIGFERLIMVLTGMTNIRDAIPFPRYPGRCQL</sequence>
<evidence type="ECO:0000313" key="10">
    <source>
        <dbReference type="EMBL" id="KCV70665.1"/>
    </source>
</evidence>
<evidence type="ECO:0000256" key="4">
    <source>
        <dbReference type="ARBA" id="ARBA00022741"/>
    </source>
</evidence>